<gene>
    <name evidence="2" type="ORF">FPE_LOCUS1824</name>
</gene>
<dbReference type="EMBL" id="OU503036">
    <property type="protein sequence ID" value="CAI9754393.1"/>
    <property type="molecule type" value="Genomic_DNA"/>
</dbReference>
<protein>
    <submittedName>
        <fullName evidence="2">Uncharacterized protein</fullName>
    </submittedName>
</protein>
<name>A0AAD2DJH2_9LAMI</name>
<feature type="region of interest" description="Disordered" evidence="1">
    <location>
        <begin position="1"/>
        <end position="21"/>
    </location>
</feature>
<reference evidence="2" key="1">
    <citation type="submission" date="2023-05" db="EMBL/GenBank/DDBJ databases">
        <authorList>
            <person name="Huff M."/>
        </authorList>
    </citation>
    <scope>NUCLEOTIDE SEQUENCE</scope>
</reference>
<accession>A0AAD2DJH2</accession>
<feature type="region of interest" description="Disordered" evidence="1">
    <location>
        <begin position="139"/>
        <end position="167"/>
    </location>
</feature>
<evidence type="ECO:0000313" key="2">
    <source>
        <dbReference type="EMBL" id="CAI9754393.1"/>
    </source>
</evidence>
<evidence type="ECO:0000313" key="3">
    <source>
        <dbReference type="Proteomes" id="UP000834106"/>
    </source>
</evidence>
<dbReference type="Proteomes" id="UP000834106">
    <property type="component" value="Chromosome 1"/>
</dbReference>
<organism evidence="2 3">
    <name type="scientific">Fraxinus pennsylvanica</name>
    <dbReference type="NCBI Taxonomy" id="56036"/>
    <lineage>
        <taxon>Eukaryota</taxon>
        <taxon>Viridiplantae</taxon>
        <taxon>Streptophyta</taxon>
        <taxon>Embryophyta</taxon>
        <taxon>Tracheophyta</taxon>
        <taxon>Spermatophyta</taxon>
        <taxon>Magnoliopsida</taxon>
        <taxon>eudicotyledons</taxon>
        <taxon>Gunneridae</taxon>
        <taxon>Pentapetalae</taxon>
        <taxon>asterids</taxon>
        <taxon>lamiids</taxon>
        <taxon>Lamiales</taxon>
        <taxon>Oleaceae</taxon>
        <taxon>Oleeae</taxon>
        <taxon>Fraxinus</taxon>
    </lineage>
</organism>
<proteinExistence type="predicted"/>
<evidence type="ECO:0000256" key="1">
    <source>
        <dbReference type="SAM" id="MobiDB-lite"/>
    </source>
</evidence>
<sequence>MSSPNQKTEASHEGKSNNSSTKAYYDVYGPEARADVIFKQPEANSTLNLHDLQGLITWVLGECFMPSWVFIKNKPLISKMVMLYIPGLEAALYLSQSKVLNSFKECCGIPRPVLALSCVSDGNQTVDALLTSRVKRKRNEGELVQKKISQESTQGYGKSSRSKQKLQ</sequence>
<feature type="compositionally biased region" description="Basic and acidic residues" evidence="1">
    <location>
        <begin position="139"/>
        <end position="149"/>
    </location>
</feature>
<keyword evidence="3" id="KW-1185">Reference proteome</keyword>
<feature type="compositionally biased region" description="Polar residues" evidence="1">
    <location>
        <begin position="150"/>
        <end position="159"/>
    </location>
</feature>
<dbReference type="AlphaFoldDB" id="A0AAD2DJH2"/>